<organism evidence="2 3">
    <name type="scientific">Isoptericola sediminis</name>
    <dbReference type="NCBI Taxonomy" id="2733572"/>
    <lineage>
        <taxon>Bacteria</taxon>
        <taxon>Bacillati</taxon>
        <taxon>Actinomycetota</taxon>
        <taxon>Actinomycetes</taxon>
        <taxon>Micrococcales</taxon>
        <taxon>Promicromonosporaceae</taxon>
        <taxon>Isoptericola</taxon>
    </lineage>
</organism>
<keyword evidence="1" id="KW-1133">Transmembrane helix</keyword>
<keyword evidence="1" id="KW-0812">Transmembrane</keyword>
<comment type="caution">
    <text evidence="2">The sequence shown here is derived from an EMBL/GenBank/DDBJ whole genome shotgun (WGS) entry which is preliminary data.</text>
</comment>
<protein>
    <submittedName>
        <fullName evidence="2">DUF2127 domain-containing protein</fullName>
    </submittedName>
</protein>
<evidence type="ECO:0000313" key="3">
    <source>
        <dbReference type="Proteomes" id="UP000557204"/>
    </source>
</evidence>
<reference evidence="2 3" key="1">
    <citation type="submission" date="2020-05" db="EMBL/GenBank/DDBJ databases">
        <title>Genome sequence of Isoptericola sp. JC619 isolated from Chilika lagoon, India.</title>
        <authorList>
            <person name="Kumar D."/>
            <person name="Appam K."/>
            <person name="Gandham S."/>
            <person name="Uppada J."/>
            <person name="Sasikala C."/>
            <person name="Venkata Ramana C."/>
        </authorList>
    </citation>
    <scope>NUCLEOTIDE SEQUENCE [LARGE SCALE GENOMIC DNA]</scope>
    <source>
        <strain evidence="2 3">JC619</strain>
    </source>
</reference>
<evidence type="ECO:0000313" key="2">
    <source>
        <dbReference type="EMBL" id="NNU26966.1"/>
    </source>
</evidence>
<dbReference type="InterPro" id="IPR021125">
    <property type="entry name" value="DUF2127"/>
</dbReference>
<feature type="transmembrane region" description="Helical" evidence="1">
    <location>
        <begin position="9"/>
        <end position="34"/>
    </location>
</feature>
<evidence type="ECO:0000256" key="1">
    <source>
        <dbReference type="SAM" id="Phobius"/>
    </source>
</evidence>
<dbReference type="EMBL" id="JABFAJ010000010">
    <property type="protein sequence ID" value="NNU26966.1"/>
    <property type="molecule type" value="Genomic_DNA"/>
</dbReference>
<feature type="transmembrane region" description="Helical" evidence="1">
    <location>
        <begin position="126"/>
        <end position="145"/>
    </location>
</feature>
<dbReference type="AlphaFoldDB" id="A0A849JUA9"/>
<keyword evidence="1" id="KW-0472">Membrane</keyword>
<feature type="transmembrane region" description="Helical" evidence="1">
    <location>
        <begin position="103"/>
        <end position="120"/>
    </location>
</feature>
<dbReference type="RefSeq" id="WP_171246475.1">
    <property type="nucleotide sequence ID" value="NZ_JABFAJ010000010.1"/>
</dbReference>
<sequence length="169" mass="18494">MRDRVLDLVFLVGVLLKGLDGVVELIVGVVLLIVTPAQLRDAADALTAPELAEDPHDLLAHVLLRGVENLDAGTASFLAAYLLIHGVVKIGIVGALVLGTRRVYPWAIAVLLAFLGYQVYELVVHPTVVVALLTVFDALIVLLTWREWREGRTLRETLRSTTEWLTARG</sequence>
<feature type="transmembrane region" description="Helical" evidence="1">
    <location>
        <begin position="78"/>
        <end position="98"/>
    </location>
</feature>
<accession>A0A849JUA9</accession>
<gene>
    <name evidence="2" type="ORF">HLI28_05315</name>
</gene>
<keyword evidence="3" id="KW-1185">Reference proteome</keyword>
<dbReference type="Proteomes" id="UP000557204">
    <property type="component" value="Unassembled WGS sequence"/>
</dbReference>
<proteinExistence type="predicted"/>
<dbReference type="Pfam" id="PF09900">
    <property type="entry name" value="DUF2127"/>
    <property type="match status" value="1"/>
</dbReference>
<name>A0A849JUA9_9MICO</name>